<feature type="domain" description="SpoVT-AbrB" evidence="1">
    <location>
        <begin position="8"/>
        <end position="34"/>
    </location>
</feature>
<accession>A0A1G1VR94</accession>
<protein>
    <recommendedName>
        <fullName evidence="1">SpoVT-AbrB domain-containing protein</fullName>
    </recommendedName>
</protein>
<dbReference type="Gene3D" id="2.10.260.10">
    <property type="match status" value="1"/>
</dbReference>
<dbReference type="InterPro" id="IPR037914">
    <property type="entry name" value="SpoVT-AbrB_sf"/>
</dbReference>
<dbReference type="Pfam" id="PF04014">
    <property type="entry name" value="MazE_antitoxin"/>
    <property type="match status" value="1"/>
</dbReference>
<dbReference type="InterPro" id="IPR007159">
    <property type="entry name" value="SpoVT-AbrB_dom"/>
</dbReference>
<dbReference type="STRING" id="1797589.A2784_01680"/>
<evidence type="ECO:0000313" key="2">
    <source>
        <dbReference type="EMBL" id="OGY17890.1"/>
    </source>
</evidence>
<proteinExistence type="predicted"/>
<evidence type="ECO:0000313" key="3">
    <source>
        <dbReference type="Proteomes" id="UP000177324"/>
    </source>
</evidence>
<dbReference type="GO" id="GO:0003677">
    <property type="term" value="F:DNA binding"/>
    <property type="evidence" value="ECO:0007669"/>
    <property type="project" value="InterPro"/>
</dbReference>
<evidence type="ECO:0000259" key="1">
    <source>
        <dbReference type="Pfam" id="PF04014"/>
    </source>
</evidence>
<gene>
    <name evidence="2" type="ORF">A2784_01680</name>
</gene>
<comment type="caution">
    <text evidence="2">The sequence shown here is derived from an EMBL/GenBank/DDBJ whole genome shotgun (WGS) entry which is preliminary data.</text>
</comment>
<reference evidence="2 3" key="1">
    <citation type="journal article" date="2016" name="Nat. Commun.">
        <title>Thousands of microbial genomes shed light on interconnected biogeochemical processes in an aquifer system.</title>
        <authorList>
            <person name="Anantharaman K."/>
            <person name="Brown C.T."/>
            <person name="Hug L.A."/>
            <person name="Sharon I."/>
            <person name="Castelle C.J."/>
            <person name="Probst A.J."/>
            <person name="Thomas B.C."/>
            <person name="Singh A."/>
            <person name="Wilkins M.J."/>
            <person name="Karaoz U."/>
            <person name="Brodie E.L."/>
            <person name="Williams K.H."/>
            <person name="Hubbard S.S."/>
            <person name="Banfield J.F."/>
        </authorList>
    </citation>
    <scope>NUCLEOTIDE SEQUENCE [LARGE SCALE GENOMIC DNA]</scope>
</reference>
<dbReference type="EMBL" id="MHCH01000014">
    <property type="protein sequence ID" value="OGY17890.1"/>
    <property type="molecule type" value="Genomic_DNA"/>
</dbReference>
<name>A0A1G1VR94_9BACT</name>
<dbReference type="Proteomes" id="UP000177324">
    <property type="component" value="Unassembled WGS sequence"/>
</dbReference>
<dbReference type="AlphaFoldDB" id="A0A1G1VR94"/>
<organism evidence="2 3">
    <name type="scientific">Candidatus Chisholmbacteria bacterium RIFCSPHIGHO2_01_FULL_48_12</name>
    <dbReference type="NCBI Taxonomy" id="1797589"/>
    <lineage>
        <taxon>Bacteria</taxon>
        <taxon>Candidatus Chisholmiibacteriota</taxon>
    </lineage>
</organism>
<dbReference type="SUPFAM" id="SSF89447">
    <property type="entry name" value="AbrB/MazE/MraZ-like"/>
    <property type="match status" value="1"/>
</dbReference>
<sequence length="59" mass="6713">MTWQKVIRAGNSRAVTIPAEFIKTVGVKLGDKVKSETRLAKGQMIYTFFGVRQKGLWDR</sequence>